<evidence type="ECO:0000256" key="2">
    <source>
        <dbReference type="ARBA" id="ARBA00011006"/>
    </source>
</evidence>
<evidence type="ECO:0000256" key="4">
    <source>
        <dbReference type="ARBA" id="ARBA00022692"/>
    </source>
</evidence>
<feature type="transmembrane region" description="Helical" evidence="7">
    <location>
        <begin position="29"/>
        <end position="50"/>
    </location>
</feature>
<keyword evidence="6 7" id="KW-0472">Membrane</keyword>
<name>A0A5C5U937_9CORY</name>
<dbReference type="PANTHER" id="PTHR33884">
    <property type="entry name" value="UPF0410 PROTEIN YMGE"/>
    <property type="match status" value="1"/>
</dbReference>
<comment type="similarity">
    <text evidence="2">Belongs to the UPF0410 family.</text>
</comment>
<comment type="caution">
    <text evidence="8">The sequence shown here is derived from an EMBL/GenBank/DDBJ whole genome shotgun (WGS) entry which is preliminary data.</text>
</comment>
<feature type="transmembrane region" description="Helical" evidence="7">
    <location>
        <begin position="62"/>
        <end position="82"/>
    </location>
</feature>
<evidence type="ECO:0000256" key="1">
    <source>
        <dbReference type="ARBA" id="ARBA00004651"/>
    </source>
</evidence>
<keyword evidence="3" id="KW-1003">Cell membrane</keyword>
<dbReference type="Proteomes" id="UP000320791">
    <property type="component" value="Unassembled WGS sequence"/>
</dbReference>
<evidence type="ECO:0000256" key="3">
    <source>
        <dbReference type="ARBA" id="ARBA00022475"/>
    </source>
</evidence>
<dbReference type="InterPro" id="IPR007341">
    <property type="entry name" value="Transgly_assoc"/>
</dbReference>
<reference evidence="8 9" key="1">
    <citation type="submission" date="2019-08" db="EMBL/GenBank/DDBJ databases">
        <authorList>
            <person name="Lei W."/>
        </authorList>
    </citation>
    <scope>NUCLEOTIDE SEQUENCE [LARGE SCALE GENOMIC DNA]</scope>
    <source>
        <strain evidence="8 9">CCUG 58627</strain>
    </source>
</reference>
<dbReference type="Pfam" id="PF04226">
    <property type="entry name" value="Transgly_assoc"/>
    <property type="match status" value="1"/>
</dbReference>
<evidence type="ECO:0000313" key="8">
    <source>
        <dbReference type="EMBL" id="TWT22921.1"/>
    </source>
</evidence>
<evidence type="ECO:0000256" key="7">
    <source>
        <dbReference type="SAM" id="Phobius"/>
    </source>
</evidence>
<dbReference type="AlphaFoldDB" id="A0A5C5U937"/>
<keyword evidence="9" id="KW-1185">Reference proteome</keyword>
<gene>
    <name evidence="8" type="ORF">FRX94_10130</name>
</gene>
<comment type="subcellular location">
    <subcellularLocation>
        <location evidence="1">Cell membrane</location>
        <topology evidence="1">Multi-pass membrane protein</topology>
    </subcellularLocation>
</comment>
<evidence type="ECO:0000256" key="6">
    <source>
        <dbReference type="ARBA" id="ARBA00023136"/>
    </source>
</evidence>
<dbReference type="OrthoDB" id="4568405at2"/>
<evidence type="ECO:0000313" key="9">
    <source>
        <dbReference type="Proteomes" id="UP000320791"/>
    </source>
</evidence>
<organism evidence="8 9">
    <name type="scientific">Corynebacterium canis</name>
    <dbReference type="NCBI Taxonomy" id="679663"/>
    <lineage>
        <taxon>Bacteria</taxon>
        <taxon>Bacillati</taxon>
        <taxon>Actinomycetota</taxon>
        <taxon>Actinomycetes</taxon>
        <taxon>Mycobacteriales</taxon>
        <taxon>Corynebacteriaceae</taxon>
        <taxon>Corynebacterium</taxon>
    </lineage>
</organism>
<dbReference type="RefSeq" id="WP_146325199.1">
    <property type="nucleotide sequence ID" value="NZ_BAABLR010000016.1"/>
</dbReference>
<keyword evidence="5 7" id="KW-1133">Transmembrane helix</keyword>
<accession>A0A5C5U937</accession>
<sequence>MSVVAWIVLGFVAGSIAKALMPGRQSGGCIATIVLGIIGSVVGGALGSYFLNVDLNQGLYEFSTWASAIGGALVILAVWGIIRPK</sequence>
<dbReference type="PANTHER" id="PTHR33884:SF3">
    <property type="entry name" value="UPF0410 PROTEIN YMGE"/>
    <property type="match status" value="1"/>
</dbReference>
<protein>
    <submittedName>
        <fullName evidence="8">GlsB/YeaQ/YmgE family stress response membrane protein</fullName>
    </submittedName>
</protein>
<proteinExistence type="inferred from homology"/>
<evidence type="ECO:0000256" key="5">
    <source>
        <dbReference type="ARBA" id="ARBA00022989"/>
    </source>
</evidence>
<dbReference type="EMBL" id="VOHM01000024">
    <property type="protein sequence ID" value="TWT22921.1"/>
    <property type="molecule type" value="Genomic_DNA"/>
</dbReference>
<dbReference type="GO" id="GO:0005886">
    <property type="term" value="C:plasma membrane"/>
    <property type="evidence" value="ECO:0007669"/>
    <property type="project" value="UniProtKB-SubCell"/>
</dbReference>
<keyword evidence="4 7" id="KW-0812">Transmembrane</keyword>